<dbReference type="InterPro" id="IPR050611">
    <property type="entry name" value="ABCF"/>
</dbReference>
<evidence type="ECO:0000256" key="2">
    <source>
        <dbReference type="ARBA" id="ARBA00022741"/>
    </source>
</evidence>
<dbReference type="InterPro" id="IPR027417">
    <property type="entry name" value="P-loop_NTPase"/>
</dbReference>
<sequence>MSFPTSSSIVCDRLSFAWPDGTVVLDGLDAALPAGRTGLIGVNGSGKSTLLRLVAGELVPASGSVGVTGEVGYLPQNLLLDAARSVSDLLGITAKRRALLALERGEAAEHELAEHFAAIGDDWDVEERARAELDRLGLGHVGLDRPTATLSGGEAVLTALAALLLRRPDVLLLDEPTNNLDLDARRRLYAAVESYGGVLVVVSHDRALLELVDTVADLGGGAVRLYGGNLTAYEEMLAAEQEAAERMVRVAEADVRRQKREWEEAQVKLARRVRYGDKMNEQKREPKIIMNERKRQAQVAAGKHRNLHAGRLAEARERLGEAAAAVRDDPVIRIELPETAVPAGKTVLTATGLRTASGGAVEELAVRGPERIALLGPNGSGKTTLLRTLVGELEPEEGSVTLGVPGVRYLPQRLDVLDDALSVVENVRRFAPSATPNAIRARLARFLLRGARADRPAGTLSGGERFRAVLAALLSAEPPPRLLLLDEPTNNLDLSSVRQLGRALEAYRGALVVVSHDLPFLRTLGITRWLVLDREGRLSEQAGPPAGVEV</sequence>
<dbReference type="PANTHER" id="PTHR19211">
    <property type="entry name" value="ATP-BINDING TRANSPORT PROTEIN-RELATED"/>
    <property type="match status" value="1"/>
</dbReference>
<comment type="caution">
    <text evidence="5">The sequence shown here is derived from an EMBL/GenBank/DDBJ whole genome shotgun (WGS) entry which is preliminary data.</text>
</comment>
<dbReference type="EMBL" id="JBHSBM010000017">
    <property type="protein sequence ID" value="MFC4060131.1"/>
    <property type="molecule type" value="Genomic_DNA"/>
</dbReference>
<dbReference type="GO" id="GO:0005524">
    <property type="term" value="F:ATP binding"/>
    <property type="evidence" value="ECO:0007669"/>
    <property type="project" value="UniProtKB-KW"/>
</dbReference>
<keyword evidence="1" id="KW-0677">Repeat</keyword>
<evidence type="ECO:0000313" key="5">
    <source>
        <dbReference type="EMBL" id="MFC4060131.1"/>
    </source>
</evidence>
<keyword evidence="3 5" id="KW-0067">ATP-binding</keyword>
<name>A0ABV8IA95_9ACTN</name>
<evidence type="ECO:0000256" key="1">
    <source>
        <dbReference type="ARBA" id="ARBA00022737"/>
    </source>
</evidence>
<dbReference type="Pfam" id="PF00005">
    <property type="entry name" value="ABC_tran"/>
    <property type="match status" value="2"/>
</dbReference>
<dbReference type="SUPFAM" id="SSF52540">
    <property type="entry name" value="P-loop containing nucleoside triphosphate hydrolases"/>
    <property type="match status" value="2"/>
</dbReference>
<dbReference type="InterPro" id="IPR003439">
    <property type="entry name" value="ABC_transporter-like_ATP-bd"/>
</dbReference>
<proteinExistence type="predicted"/>
<dbReference type="Proteomes" id="UP001595850">
    <property type="component" value="Unassembled WGS sequence"/>
</dbReference>
<feature type="domain" description="ABC transporter" evidence="4">
    <location>
        <begin position="326"/>
        <end position="550"/>
    </location>
</feature>
<gene>
    <name evidence="5" type="ORF">ACFOWE_17640</name>
</gene>
<protein>
    <submittedName>
        <fullName evidence="5">ABC-F family ATP-binding cassette domain-containing protein</fullName>
    </submittedName>
</protein>
<accession>A0ABV8IA95</accession>
<keyword evidence="6" id="KW-1185">Reference proteome</keyword>
<dbReference type="PANTHER" id="PTHR19211:SF6">
    <property type="entry name" value="BLL7188 PROTEIN"/>
    <property type="match status" value="1"/>
</dbReference>
<feature type="domain" description="ABC transporter" evidence="4">
    <location>
        <begin position="9"/>
        <end position="245"/>
    </location>
</feature>
<reference evidence="6" key="1">
    <citation type="journal article" date="2019" name="Int. J. Syst. Evol. Microbiol.">
        <title>The Global Catalogue of Microorganisms (GCM) 10K type strain sequencing project: providing services to taxonomists for standard genome sequencing and annotation.</title>
        <authorList>
            <consortium name="The Broad Institute Genomics Platform"/>
            <consortium name="The Broad Institute Genome Sequencing Center for Infectious Disease"/>
            <person name="Wu L."/>
            <person name="Ma J."/>
        </authorList>
    </citation>
    <scope>NUCLEOTIDE SEQUENCE [LARGE SCALE GENOMIC DNA]</scope>
    <source>
        <strain evidence="6">TBRC 4489</strain>
    </source>
</reference>
<evidence type="ECO:0000313" key="6">
    <source>
        <dbReference type="Proteomes" id="UP001595850"/>
    </source>
</evidence>
<keyword evidence="2" id="KW-0547">Nucleotide-binding</keyword>
<dbReference type="Gene3D" id="3.40.50.300">
    <property type="entry name" value="P-loop containing nucleotide triphosphate hydrolases"/>
    <property type="match status" value="2"/>
</dbReference>
<dbReference type="SMART" id="SM00382">
    <property type="entry name" value="AAA"/>
    <property type="match status" value="2"/>
</dbReference>
<organism evidence="5 6">
    <name type="scientific">Planomonospora corallina</name>
    <dbReference type="NCBI Taxonomy" id="1806052"/>
    <lineage>
        <taxon>Bacteria</taxon>
        <taxon>Bacillati</taxon>
        <taxon>Actinomycetota</taxon>
        <taxon>Actinomycetes</taxon>
        <taxon>Streptosporangiales</taxon>
        <taxon>Streptosporangiaceae</taxon>
        <taxon>Planomonospora</taxon>
    </lineage>
</organism>
<evidence type="ECO:0000259" key="4">
    <source>
        <dbReference type="PROSITE" id="PS50893"/>
    </source>
</evidence>
<evidence type="ECO:0000256" key="3">
    <source>
        <dbReference type="ARBA" id="ARBA00022840"/>
    </source>
</evidence>
<dbReference type="PROSITE" id="PS50893">
    <property type="entry name" value="ABC_TRANSPORTER_2"/>
    <property type="match status" value="2"/>
</dbReference>
<dbReference type="RefSeq" id="WP_377289002.1">
    <property type="nucleotide sequence ID" value="NZ_JBHSBM010000017.1"/>
</dbReference>
<dbReference type="InterPro" id="IPR003593">
    <property type="entry name" value="AAA+_ATPase"/>
</dbReference>
<dbReference type="CDD" id="cd03221">
    <property type="entry name" value="ABCF_EF-3"/>
    <property type="match status" value="1"/>
</dbReference>